<comment type="caution">
    <text evidence="2">The sequence shown here is derived from an EMBL/GenBank/DDBJ whole genome shotgun (WGS) entry which is preliminary data.</text>
</comment>
<evidence type="ECO:0000313" key="2">
    <source>
        <dbReference type="EMBL" id="CAG9326573.1"/>
    </source>
</evidence>
<dbReference type="SMART" id="SM00577">
    <property type="entry name" value="CPDc"/>
    <property type="match status" value="1"/>
</dbReference>
<proteinExistence type="predicted"/>
<sequence length="430" mass="49247">MSSRLAVRHHSMFCSPSQDKTDSLKTFKKFESLILEGCSNSHHKPNKSFCTSDLISKQKVSMLVKSSQSKADSAANRSFKAPTTQKYCTLNSPKKMIQITPNPLLKDSLEKKRKNETLGHTIQSSSSSNIVRALFPKPHSARTAPPIKSEKSIENFTQITLCEKIPKSNNFTRKKTSRSKTSATCTIEDNMVEGKLQELLMKDHLHETYLALKTTRELPAPDIKLVKARQISLPRKPGCENKKTLIFDMDETLIHCEESKWIETDAQITITLPTGEKANSGINIRPYAVECLREASKLFEVIVFTAAERYYANAVLDILDPRHEFIHHRLYRESCICVDGIMVKDLRIFLDRKIQDIAIVDNSVYSFAFQLDNGIPIISWTNRKEDKELLNLIDYLKQLSEADDIRAFNRKRFKLRAFYQDYVDKFVDSN</sequence>
<dbReference type="Proteomes" id="UP001162131">
    <property type="component" value="Unassembled WGS sequence"/>
</dbReference>
<dbReference type="EMBL" id="CAJZBQ010000040">
    <property type="protein sequence ID" value="CAG9326573.1"/>
    <property type="molecule type" value="Genomic_DNA"/>
</dbReference>
<name>A0AAU9JLJ4_9CILI</name>
<organism evidence="2 3">
    <name type="scientific">Blepharisma stoltei</name>
    <dbReference type="NCBI Taxonomy" id="1481888"/>
    <lineage>
        <taxon>Eukaryota</taxon>
        <taxon>Sar</taxon>
        <taxon>Alveolata</taxon>
        <taxon>Ciliophora</taxon>
        <taxon>Postciliodesmatophora</taxon>
        <taxon>Heterotrichea</taxon>
        <taxon>Heterotrichida</taxon>
        <taxon>Blepharismidae</taxon>
        <taxon>Blepharisma</taxon>
    </lineage>
</organism>
<dbReference type="NCBIfam" id="TIGR02251">
    <property type="entry name" value="HIF-SF_euk"/>
    <property type="match status" value="1"/>
</dbReference>
<feature type="domain" description="FCP1 homology" evidence="1">
    <location>
        <begin position="238"/>
        <end position="399"/>
    </location>
</feature>
<keyword evidence="3" id="KW-1185">Reference proteome</keyword>
<dbReference type="InterPro" id="IPR023214">
    <property type="entry name" value="HAD_sf"/>
</dbReference>
<evidence type="ECO:0000313" key="3">
    <source>
        <dbReference type="Proteomes" id="UP001162131"/>
    </source>
</evidence>
<protein>
    <recommendedName>
        <fullName evidence="1">FCP1 homology domain-containing protein</fullName>
    </recommendedName>
</protein>
<reference evidence="2" key="1">
    <citation type="submission" date="2021-09" db="EMBL/GenBank/DDBJ databases">
        <authorList>
            <consortium name="AG Swart"/>
            <person name="Singh M."/>
            <person name="Singh A."/>
            <person name="Seah K."/>
            <person name="Emmerich C."/>
        </authorList>
    </citation>
    <scope>NUCLEOTIDE SEQUENCE</scope>
    <source>
        <strain evidence="2">ATCC30299</strain>
    </source>
</reference>
<dbReference type="InterPro" id="IPR050365">
    <property type="entry name" value="TIM50"/>
</dbReference>
<dbReference type="PROSITE" id="PS50969">
    <property type="entry name" value="FCP1"/>
    <property type="match status" value="1"/>
</dbReference>
<dbReference type="Pfam" id="PF03031">
    <property type="entry name" value="NIF"/>
    <property type="match status" value="1"/>
</dbReference>
<gene>
    <name evidence="2" type="ORF">BSTOLATCC_MIC40998</name>
</gene>
<dbReference type="SUPFAM" id="SSF56784">
    <property type="entry name" value="HAD-like"/>
    <property type="match status" value="1"/>
</dbReference>
<evidence type="ECO:0000259" key="1">
    <source>
        <dbReference type="PROSITE" id="PS50969"/>
    </source>
</evidence>
<dbReference type="Gene3D" id="3.40.50.1000">
    <property type="entry name" value="HAD superfamily/HAD-like"/>
    <property type="match status" value="1"/>
</dbReference>
<dbReference type="CDD" id="cd07521">
    <property type="entry name" value="HAD_FCP1-like"/>
    <property type="match status" value="1"/>
</dbReference>
<dbReference type="FunFam" id="3.40.50.1000:FF:000093">
    <property type="entry name" value="NLI interacting factor-like phosphatase family protein"/>
    <property type="match status" value="1"/>
</dbReference>
<accession>A0AAU9JLJ4</accession>
<dbReference type="InterPro" id="IPR036412">
    <property type="entry name" value="HAD-like_sf"/>
</dbReference>
<dbReference type="PANTHER" id="PTHR12210">
    <property type="entry name" value="DULLARD PROTEIN PHOSPHATASE"/>
    <property type="match status" value="1"/>
</dbReference>
<dbReference type="GO" id="GO:0016791">
    <property type="term" value="F:phosphatase activity"/>
    <property type="evidence" value="ECO:0007669"/>
    <property type="project" value="InterPro"/>
</dbReference>
<dbReference type="AlphaFoldDB" id="A0AAU9JLJ4"/>
<dbReference type="InterPro" id="IPR011948">
    <property type="entry name" value="Dullard_phosphatase"/>
</dbReference>
<dbReference type="InterPro" id="IPR004274">
    <property type="entry name" value="FCP1_dom"/>
</dbReference>